<gene>
    <name evidence="1" type="ORF">SAMN04487905_11123</name>
</gene>
<dbReference type="GO" id="GO:0016787">
    <property type="term" value="F:hydrolase activity"/>
    <property type="evidence" value="ECO:0007669"/>
    <property type="project" value="UniProtKB-KW"/>
</dbReference>
<evidence type="ECO:0000313" key="2">
    <source>
        <dbReference type="Proteomes" id="UP000199497"/>
    </source>
</evidence>
<dbReference type="Gene3D" id="1.10.150.400">
    <property type="match status" value="1"/>
</dbReference>
<dbReference type="SUPFAM" id="SSF56784">
    <property type="entry name" value="HAD-like"/>
    <property type="match status" value="1"/>
</dbReference>
<reference evidence="2" key="1">
    <citation type="submission" date="2016-10" db="EMBL/GenBank/DDBJ databases">
        <authorList>
            <person name="Varghese N."/>
            <person name="Submissions S."/>
        </authorList>
    </citation>
    <scope>NUCLEOTIDE SEQUENCE [LARGE SCALE GENOMIC DNA]</scope>
    <source>
        <strain evidence="2">DSM 46732</strain>
    </source>
</reference>
<name>A0A1H0W7U1_9ACTN</name>
<organism evidence="1 2">
    <name type="scientific">Actinopolyspora xinjiangensis</name>
    <dbReference type="NCBI Taxonomy" id="405564"/>
    <lineage>
        <taxon>Bacteria</taxon>
        <taxon>Bacillati</taxon>
        <taxon>Actinomycetota</taxon>
        <taxon>Actinomycetes</taxon>
        <taxon>Actinopolysporales</taxon>
        <taxon>Actinopolysporaceae</taxon>
        <taxon>Actinopolyspora</taxon>
    </lineage>
</organism>
<evidence type="ECO:0000313" key="1">
    <source>
        <dbReference type="EMBL" id="SDP86784.1"/>
    </source>
</evidence>
<dbReference type="EMBL" id="FNJR01000011">
    <property type="protein sequence ID" value="SDP86784.1"/>
    <property type="molecule type" value="Genomic_DNA"/>
</dbReference>
<accession>A0A1H0W7U1</accession>
<dbReference type="Proteomes" id="UP000199497">
    <property type="component" value="Unassembled WGS sequence"/>
</dbReference>
<dbReference type="STRING" id="405564.SAMN04487905_11123"/>
<dbReference type="AlphaFoldDB" id="A0A1H0W7U1"/>
<proteinExistence type="predicted"/>
<keyword evidence="2" id="KW-1185">Reference proteome</keyword>
<keyword evidence="1" id="KW-0378">Hydrolase</keyword>
<protein>
    <submittedName>
        <fullName evidence="1">Predicted hydrolase, HAD superfamily</fullName>
    </submittedName>
</protein>
<dbReference type="Gene3D" id="3.40.50.1000">
    <property type="entry name" value="HAD superfamily/HAD-like"/>
    <property type="match status" value="1"/>
</dbReference>
<sequence length="884" mass="98289">MVSPVALDTLSSRNSRELDYVYRVIADGSCSVLSLDIFDTVLWRRVPQPTDLFNILGERLRDKGYSPSWITNTSFRRIRIEAEEKARRKKQAWGHEVSLFDIWREIPSEFFGESPLEDLVRVEVELEREFTVVDLNVAEVIESADKNGVPIVLVSDTYFAEDQLNYLLDRPELASLHKARIFRSYQHGRDKASGLWETVLEELGHSANQLVHLGDNEKADHEVPSELGIRTLHYRKIDKNFAQVLEREESLAQRYGSLAAGDDPENGDFGLTSLRAKALNMTPDTGSAASAYSWRFGVSVLGPVLTGFAEWVAKQAHEAGTPVVWCPMREGELLSTLVNNAARTRGWNVEAHPVWLSRQVTAIASLDPYDRDSVKDFIRKSYRVTVGQLLGMLNLRAGDVPSLAQELNRLIDSDEIVDRLSKALTETPHLINRLATNVTAMRDRLLRSLRSTGALDASELTLVDLGWGGTIQLQLAQVLRGSQINIRVSGLYLATDHRSTRLLREGLRAQGYLGQAGHPKEVVDSLRRSPEVLEQCTNALCGSLVGFEEDGSPLLGEVSDTESQNGERKAARDGMIAFQRHWNQYVANADGNWPELSDRAREQLATFVVGALLSPTDQEASVFGNWVHDDNFGSEVLTRIVPEDLHSAIPYLSPNDLDDLHMRDAFWPALIAASDKHLGAAVRARASGTISADMFEPAGEPFESRLRFLTGDDKWHDGSRQRVRINHNGLSFARLNFQAHDVRDVSLAIPGRPAIVRVDWIEAKITTEGDPTVRVLRWDQGEDFSGLTFAECEWLGGNMIQFNAPHSAVWLHLATKAGSPLTSAQISIAFAMLPESISGFGHRMTPAPRRVRLAGRAREEFRAHGVSGVAAGAARIAFRRLGGR</sequence>
<dbReference type="InterPro" id="IPR023214">
    <property type="entry name" value="HAD_sf"/>
</dbReference>
<dbReference type="InterPro" id="IPR036412">
    <property type="entry name" value="HAD-like_sf"/>
</dbReference>